<comment type="function">
    <text evidence="1">Exerts its effect at some terminal stage of cytochrome c oxidase synthesis, probably by being involved in the insertion of the copper B into subunit I.</text>
</comment>
<evidence type="ECO:0000256" key="7">
    <source>
        <dbReference type="ARBA" id="ARBA00068998"/>
    </source>
</evidence>
<keyword evidence="3 8" id="KW-0812">Transmembrane</keyword>
<protein>
    <recommendedName>
        <fullName evidence="7">Cytochrome c oxidase assembly protein COX11, mitochondrial</fullName>
    </recommendedName>
</protein>
<feature type="transmembrane region" description="Helical" evidence="8">
    <location>
        <begin position="53"/>
        <end position="74"/>
    </location>
</feature>
<gene>
    <name evidence="9" type="ORF">B5V51_14669</name>
</gene>
<dbReference type="EMBL" id="NWSH01000092">
    <property type="protein sequence ID" value="PCG79656.1"/>
    <property type="molecule type" value="Genomic_DNA"/>
</dbReference>
<accession>A0A2A4K6L2</accession>
<evidence type="ECO:0000256" key="6">
    <source>
        <dbReference type="ARBA" id="ARBA00063165"/>
    </source>
</evidence>
<evidence type="ECO:0000313" key="9">
    <source>
        <dbReference type="EMBL" id="PCG79656.1"/>
    </source>
</evidence>
<evidence type="ECO:0000256" key="8">
    <source>
        <dbReference type="SAM" id="Phobius"/>
    </source>
</evidence>
<dbReference type="PANTHER" id="PTHR21320:SF3">
    <property type="entry name" value="CYTOCHROME C OXIDASE ASSEMBLY PROTEIN COX11, MITOCHONDRIAL-RELATED"/>
    <property type="match status" value="1"/>
</dbReference>
<evidence type="ECO:0000256" key="3">
    <source>
        <dbReference type="ARBA" id="ARBA00022692"/>
    </source>
</evidence>
<evidence type="ECO:0000256" key="2">
    <source>
        <dbReference type="ARBA" id="ARBA00004243"/>
    </source>
</evidence>
<dbReference type="NCBIfam" id="NF003465">
    <property type="entry name" value="PRK05089.1"/>
    <property type="match status" value="1"/>
</dbReference>
<name>A0A2A4K6L2_HELVI</name>
<dbReference type="InterPro" id="IPR023471">
    <property type="entry name" value="CtaG/Cox11_dom_sf"/>
</dbReference>
<dbReference type="SUPFAM" id="SSF110111">
    <property type="entry name" value="Ctag/Cox11"/>
    <property type="match status" value="1"/>
</dbReference>
<comment type="subcellular location">
    <subcellularLocation>
        <location evidence="2">Mitochondrion inner membrane</location>
        <topology evidence="2">Single-pass membrane protein</topology>
        <orientation evidence="2">Intermembrane side</orientation>
    </subcellularLocation>
</comment>
<dbReference type="HAMAP" id="MF_00155">
    <property type="entry name" value="CtaG"/>
    <property type="match status" value="1"/>
</dbReference>
<dbReference type="AlphaFoldDB" id="A0A2A4K6L2"/>
<sequence length="234" mass="26621">MNRLVWMNRCYVNTFRNNVVISSPILAPKRPIQPSLFISRGAHDQKHKIKSTLNYMIAVGVMTVGLSYAAVPLYRIFCQAYSYGGTTGLAEADNNVSNMTAIKNRPLKIRFNADTASSMQWNFKPQQMDITVVPGETALAFYTALNPTDKPVTGISTYNVIPFEAGQYFNKIQCFCFEEQQLNPHEKVDMPVFFYIDPEFTDDPKMEFVDEIVLSYTFFEAKEGMKLPVPSYVK</sequence>
<dbReference type="PANTHER" id="PTHR21320">
    <property type="entry name" value="CYTOCHROME C OXIDASE ASSEMBLY PROTEIN COX11-RELATED"/>
    <property type="match status" value="1"/>
</dbReference>
<evidence type="ECO:0000256" key="5">
    <source>
        <dbReference type="ARBA" id="ARBA00023136"/>
    </source>
</evidence>
<evidence type="ECO:0000256" key="4">
    <source>
        <dbReference type="ARBA" id="ARBA00022989"/>
    </source>
</evidence>
<dbReference type="Gene3D" id="2.60.370.10">
    <property type="entry name" value="Ctag/Cox11"/>
    <property type="match status" value="1"/>
</dbReference>
<dbReference type="FunFam" id="2.60.370.10:FF:000001">
    <property type="entry name" value="COX11 cytochrome c oxidase assembly homolog"/>
    <property type="match status" value="1"/>
</dbReference>
<comment type="subunit">
    <text evidence="6">Interacts with CNNM4/ACDP4. Interacts with RANBP2.</text>
</comment>
<keyword evidence="4 8" id="KW-1133">Transmembrane helix</keyword>
<dbReference type="STRING" id="7102.A0A2A4K6L2"/>
<keyword evidence="5 8" id="KW-0472">Membrane</keyword>
<evidence type="ECO:0000256" key="1">
    <source>
        <dbReference type="ARBA" id="ARBA00004007"/>
    </source>
</evidence>
<dbReference type="InterPro" id="IPR007533">
    <property type="entry name" value="Cyt_c_oxidase_assmbl_CtaG"/>
</dbReference>
<dbReference type="Pfam" id="PF04442">
    <property type="entry name" value="CtaG_Cox11"/>
    <property type="match status" value="1"/>
</dbReference>
<proteinExistence type="inferred from homology"/>
<dbReference type="GO" id="GO:0005743">
    <property type="term" value="C:mitochondrial inner membrane"/>
    <property type="evidence" value="ECO:0007669"/>
    <property type="project" value="UniProtKB-SubCell"/>
</dbReference>
<dbReference type="GO" id="GO:0005507">
    <property type="term" value="F:copper ion binding"/>
    <property type="evidence" value="ECO:0007669"/>
    <property type="project" value="InterPro"/>
</dbReference>
<reference evidence="9" key="1">
    <citation type="submission" date="2017-09" db="EMBL/GenBank/DDBJ databases">
        <title>Contemporary evolution of a Lepidopteran species, Heliothis virescens, in response to modern agricultural practices.</title>
        <authorList>
            <person name="Fritz M.L."/>
            <person name="Deyonke A.M."/>
            <person name="Papanicolaou A."/>
            <person name="Micinski S."/>
            <person name="Westbrook J."/>
            <person name="Gould F."/>
        </authorList>
    </citation>
    <scope>NUCLEOTIDE SEQUENCE [LARGE SCALE GENOMIC DNA]</scope>
    <source>
        <strain evidence="9">HvINT-</strain>
        <tissue evidence="9">Whole body</tissue>
    </source>
</reference>
<comment type="caution">
    <text evidence="9">The sequence shown here is derived from an EMBL/GenBank/DDBJ whole genome shotgun (WGS) entry which is preliminary data.</text>
</comment>
<organism evidence="9">
    <name type="scientific">Heliothis virescens</name>
    <name type="common">Tobacco budworm moth</name>
    <dbReference type="NCBI Taxonomy" id="7102"/>
    <lineage>
        <taxon>Eukaryota</taxon>
        <taxon>Metazoa</taxon>
        <taxon>Ecdysozoa</taxon>
        <taxon>Arthropoda</taxon>
        <taxon>Hexapoda</taxon>
        <taxon>Insecta</taxon>
        <taxon>Pterygota</taxon>
        <taxon>Neoptera</taxon>
        <taxon>Endopterygota</taxon>
        <taxon>Lepidoptera</taxon>
        <taxon>Glossata</taxon>
        <taxon>Ditrysia</taxon>
        <taxon>Noctuoidea</taxon>
        <taxon>Noctuidae</taxon>
        <taxon>Heliothinae</taxon>
        <taxon>Heliothis</taxon>
    </lineage>
</organism>